<accession>A0A5C3PGG0</accession>
<organism evidence="1 2">
    <name type="scientific">Polyporus arcularius HHB13444</name>
    <dbReference type="NCBI Taxonomy" id="1314778"/>
    <lineage>
        <taxon>Eukaryota</taxon>
        <taxon>Fungi</taxon>
        <taxon>Dikarya</taxon>
        <taxon>Basidiomycota</taxon>
        <taxon>Agaricomycotina</taxon>
        <taxon>Agaricomycetes</taxon>
        <taxon>Polyporales</taxon>
        <taxon>Polyporaceae</taxon>
        <taxon>Polyporus</taxon>
    </lineage>
</organism>
<gene>
    <name evidence="1" type="ORF">K466DRAFT_54897</name>
</gene>
<dbReference type="InParanoid" id="A0A5C3PGG0"/>
<dbReference type="AlphaFoldDB" id="A0A5C3PGG0"/>
<evidence type="ECO:0000313" key="1">
    <source>
        <dbReference type="EMBL" id="TFK88835.1"/>
    </source>
</evidence>
<proteinExistence type="predicted"/>
<dbReference type="Proteomes" id="UP000308197">
    <property type="component" value="Unassembled WGS sequence"/>
</dbReference>
<sequence length="126" mass="13556">MYPRQASAFLCRFPFPSGHSFRTAMFKPRVAASVVERQSCEQSKACTVVFEIVQPPGGGAALWQVLGKLHRARGVGFLPASSSQADLPCAFSGDNRLCPGCRVNALCNLHRIEPSLQFTGAHGVPP</sequence>
<evidence type="ECO:0000313" key="2">
    <source>
        <dbReference type="Proteomes" id="UP000308197"/>
    </source>
</evidence>
<name>A0A5C3PGG0_9APHY</name>
<keyword evidence="2" id="KW-1185">Reference proteome</keyword>
<dbReference type="EMBL" id="ML211097">
    <property type="protein sequence ID" value="TFK88835.1"/>
    <property type="molecule type" value="Genomic_DNA"/>
</dbReference>
<reference evidence="1 2" key="1">
    <citation type="journal article" date="2019" name="Nat. Ecol. Evol.">
        <title>Megaphylogeny resolves global patterns of mushroom evolution.</title>
        <authorList>
            <person name="Varga T."/>
            <person name="Krizsan K."/>
            <person name="Foldi C."/>
            <person name="Dima B."/>
            <person name="Sanchez-Garcia M."/>
            <person name="Sanchez-Ramirez S."/>
            <person name="Szollosi G.J."/>
            <person name="Szarkandi J.G."/>
            <person name="Papp V."/>
            <person name="Albert L."/>
            <person name="Andreopoulos W."/>
            <person name="Angelini C."/>
            <person name="Antonin V."/>
            <person name="Barry K.W."/>
            <person name="Bougher N.L."/>
            <person name="Buchanan P."/>
            <person name="Buyck B."/>
            <person name="Bense V."/>
            <person name="Catcheside P."/>
            <person name="Chovatia M."/>
            <person name="Cooper J."/>
            <person name="Damon W."/>
            <person name="Desjardin D."/>
            <person name="Finy P."/>
            <person name="Geml J."/>
            <person name="Haridas S."/>
            <person name="Hughes K."/>
            <person name="Justo A."/>
            <person name="Karasinski D."/>
            <person name="Kautmanova I."/>
            <person name="Kiss B."/>
            <person name="Kocsube S."/>
            <person name="Kotiranta H."/>
            <person name="LaButti K.M."/>
            <person name="Lechner B.E."/>
            <person name="Liimatainen K."/>
            <person name="Lipzen A."/>
            <person name="Lukacs Z."/>
            <person name="Mihaltcheva S."/>
            <person name="Morgado L.N."/>
            <person name="Niskanen T."/>
            <person name="Noordeloos M.E."/>
            <person name="Ohm R.A."/>
            <person name="Ortiz-Santana B."/>
            <person name="Ovrebo C."/>
            <person name="Racz N."/>
            <person name="Riley R."/>
            <person name="Savchenko A."/>
            <person name="Shiryaev A."/>
            <person name="Soop K."/>
            <person name="Spirin V."/>
            <person name="Szebenyi C."/>
            <person name="Tomsovsky M."/>
            <person name="Tulloss R.E."/>
            <person name="Uehling J."/>
            <person name="Grigoriev I.V."/>
            <person name="Vagvolgyi C."/>
            <person name="Papp T."/>
            <person name="Martin F.M."/>
            <person name="Miettinen O."/>
            <person name="Hibbett D.S."/>
            <person name="Nagy L.G."/>
        </authorList>
    </citation>
    <scope>NUCLEOTIDE SEQUENCE [LARGE SCALE GENOMIC DNA]</scope>
    <source>
        <strain evidence="1 2">HHB13444</strain>
    </source>
</reference>
<protein>
    <submittedName>
        <fullName evidence="1">Uncharacterized protein</fullName>
    </submittedName>
</protein>